<feature type="region of interest" description="Disordered" evidence="1">
    <location>
        <begin position="1"/>
        <end position="46"/>
    </location>
</feature>
<dbReference type="AlphaFoldDB" id="A0A822ZD05"/>
<protein>
    <submittedName>
        <fullName evidence="2">Uncharacterized protein</fullName>
    </submittedName>
</protein>
<proteinExistence type="predicted"/>
<comment type="caution">
    <text evidence="2">The sequence shown here is derived from an EMBL/GenBank/DDBJ whole genome shotgun (WGS) entry which is preliminary data.</text>
</comment>
<organism evidence="2 3">
    <name type="scientific">Nelumbo nucifera</name>
    <name type="common">Sacred lotus</name>
    <dbReference type="NCBI Taxonomy" id="4432"/>
    <lineage>
        <taxon>Eukaryota</taxon>
        <taxon>Viridiplantae</taxon>
        <taxon>Streptophyta</taxon>
        <taxon>Embryophyta</taxon>
        <taxon>Tracheophyta</taxon>
        <taxon>Spermatophyta</taxon>
        <taxon>Magnoliopsida</taxon>
        <taxon>Proteales</taxon>
        <taxon>Nelumbonaceae</taxon>
        <taxon>Nelumbo</taxon>
    </lineage>
</organism>
<gene>
    <name evidence="2" type="ORF">HUJ06_001017</name>
</gene>
<reference evidence="2 3" key="1">
    <citation type="journal article" date="2020" name="Mol. Biol. Evol.">
        <title>Distinct Expression and Methylation Patterns for Genes with Different Fates following a Single Whole-Genome Duplication in Flowering Plants.</title>
        <authorList>
            <person name="Shi T."/>
            <person name="Rahmani R.S."/>
            <person name="Gugger P.F."/>
            <person name="Wang M."/>
            <person name="Li H."/>
            <person name="Zhang Y."/>
            <person name="Li Z."/>
            <person name="Wang Q."/>
            <person name="Van de Peer Y."/>
            <person name="Marchal K."/>
            <person name="Chen J."/>
        </authorList>
    </citation>
    <scope>NUCLEOTIDE SEQUENCE [LARGE SCALE GENOMIC DNA]</scope>
    <source>
        <tissue evidence="2">Leaf</tissue>
    </source>
</reference>
<evidence type="ECO:0000256" key="1">
    <source>
        <dbReference type="SAM" id="MobiDB-lite"/>
    </source>
</evidence>
<dbReference type="Proteomes" id="UP000607653">
    <property type="component" value="Unassembled WGS sequence"/>
</dbReference>
<evidence type="ECO:0000313" key="2">
    <source>
        <dbReference type="EMBL" id="DAD42787.1"/>
    </source>
</evidence>
<sequence>MAGLVEKKMERRRHRNMPKAQNMPRTHSVGDESSWGFTGLMTGHIN</sequence>
<dbReference type="EMBL" id="DUZY01000006">
    <property type="protein sequence ID" value="DAD42787.1"/>
    <property type="molecule type" value="Genomic_DNA"/>
</dbReference>
<accession>A0A822ZD05</accession>
<evidence type="ECO:0000313" key="3">
    <source>
        <dbReference type="Proteomes" id="UP000607653"/>
    </source>
</evidence>
<name>A0A822ZD05_NELNU</name>
<keyword evidence="3" id="KW-1185">Reference proteome</keyword>